<organism evidence="1 2">
    <name type="scientific">Lysobacter gummosus</name>
    <dbReference type="NCBI Taxonomy" id="262324"/>
    <lineage>
        <taxon>Bacteria</taxon>
        <taxon>Pseudomonadati</taxon>
        <taxon>Pseudomonadota</taxon>
        <taxon>Gammaproteobacteria</taxon>
        <taxon>Lysobacterales</taxon>
        <taxon>Lysobacteraceae</taxon>
        <taxon>Lysobacter</taxon>
    </lineage>
</organism>
<protein>
    <recommendedName>
        <fullName evidence="3">Modulator of Rho-dependent transcription termination family protein</fullName>
    </recommendedName>
</protein>
<dbReference type="SUPFAM" id="SSF101744">
    <property type="entry name" value="Rof/RNase P subunit-like"/>
    <property type="match status" value="1"/>
</dbReference>
<evidence type="ECO:0008006" key="3">
    <source>
        <dbReference type="Google" id="ProtNLM"/>
    </source>
</evidence>
<dbReference type="Proteomes" id="UP000829194">
    <property type="component" value="Chromosome"/>
</dbReference>
<evidence type="ECO:0000313" key="2">
    <source>
        <dbReference type="Proteomes" id="UP000829194"/>
    </source>
</evidence>
<dbReference type="EMBL" id="CP093547">
    <property type="protein sequence ID" value="UNP30905.1"/>
    <property type="molecule type" value="Genomic_DNA"/>
</dbReference>
<dbReference type="RefSeq" id="WP_057942092.1">
    <property type="nucleotide sequence ID" value="NZ_CP011131.1"/>
</dbReference>
<dbReference type="Gene3D" id="2.30.30.400">
    <property type="entry name" value="Rof-like"/>
    <property type="match status" value="1"/>
</dbReference>
<name>A0ABY3XH03_9GAMM</name>
<accession>A0ABY3XH03</accession>
<evidence type="ECO:0000313" key="1">
    <source>
        <dbReference type="EMBL" id="UNP30905.1"/>
    </source>
</evidence>
<proteinExistence type="predicted"/>
<sequence length="88" mass="9912">MTSDRSDYQPINCEFHDLLEDLATTRKPARISFLDEHGVVQRRDAVIADVFAKQGAEYLTTASGETLRLDRLLEVDAAKLADFEKPSE</sequence>
<reference evidence="1 2" key="1">
    <citation type="submission" date="2022-03" db="EMBL/GenBank/DDBJ databases">
        <title>Complete genome sequence of Lysobacter capsici VKM B-2533 and Lysobacter gummosus 10.1.1, promising sources of lytic agents.</title>
        <authorList>
            <person name="Tarlachkov S.V."/>
            <person name="Kudryakova I.V."/>
            <person name="Afoshin A.S."/>
            <person name="Leontyevskaya E.A."/>
            <person name="Leontyevskaya N.V."/>
        </authorList>
    </citation>
    <scope>NUCLEOTIDE SEQUENCE [LARGE SCALE GENOMIC DNA]</scope>
    <source>
        <strain evidence="1 2">10.1.1</strain>
    </source>
</reference>
<gene>
    <name evidence="1" type="ORF">MOV92_06545</name>
</gene>
<dbReference type="InterPro" id="IPR023534">
    <property type="entry name" value="Rof/RNase_P-like"/>
</dbReference>
<dbReference type="InterPro" id="IPR038626">
    <property type="entry name" value="Rof-like_sf"/>
</dbReference>
<keyword evidence="2" id="KW-1185">Reference proteome</keyword>